<evidence type="ECO:0000259" key="1">
    <source>
        <dbReference type="Pfam" id="PF03496"/>
    </source>
</evidence>
<evidence type="ECO:0000313" key="3">
    <source>
        <dbReference type="EMBL" id="CAF4489841.1"/>
    </source>
</evidence>
<feature type="domain" description="ADP ribosyltransferase" evidence="1">
    <location>
        <begin position="9"/>
        <end position="135"/>
    </location>
</feature>
<dbReference type="Proteomes" id="UP000681722">
    <property type="component" value="Unassembled WGS sequence"/>
</dbReference>
<accession>A0A816BD19</accession>
<proteinExistence type="predicted"/>
<dbReference type="Pfam" id="PF03496">
    <property type="entry name" value="ADPrib_exo_Tox"/>
    <property type="match status" value="1"/>
</dbReference>
<dbReference type="SUPFAM" id="SSF56399">
    <property type="entry name" value="ADP-ribosylation"/>
    <property type="match status" value="1"/>
</dbReference>
<gene>
    <name evidence="2" type="ORF">GPM918_LOCUS42919</name>
    <name evidence="3" type="ORF">SRO942_LOCUS44272</name>
</gene>
<sequence>MFLFGFFLQDLNRQLLEVHQAFKLNYLEKQLKVYRGQRMSPVELENLLKQFEKYTEIALVNSSCFSTSLNRSTALSFILEKEKSDQLVGVLFEITIDIDRRCRPFGGISSISAVPRESEVLFMPGVCFTSKKANVTFDKAANFRIIHLGQMEPADINFSSLPEYFESTITRRTLINCVTAVSTDGQLYLASHEQIDRIFDQLVLIFPLETWILAVKEHCRVLKMIKFKRFNMEKEETSLAVSTLEKAMKVWSNNTSDIDLNCFGIIAHLHRTLAWLRGPASTI</sequence>
<dbReference type="AlphaFoldDB" id="A0A816BD19"/>
<keyword evidence="4" id="KW-1185">Reference proteome</keyword>
<dbReference type="EMBL" id="CAJNOQ010037445">
    <property type="protein sequence ID" value="CAF1608444.1"/>
    <property type="molecule type" value="Genomic_DNA"/>
</dbReference>
<evidence type="ECO:0000313" key="2">
    <source>
        <dbReference type="EMBL" id="CAF1608444.1"/>
    </source>
</evidence>
<dbReference type="EMBL" id="CAJOBC010104104">
    <property type="protein sequence ID" value="CAF4489841.1"/>
    <property type="molecule type" value="Genomic_DNA"/>
</dbReference>
<reference evidence="2" key="1">
    <citation type="submission" date="2021-02" db="EMBL/GenBank/DDBJ databases">
        <authorList>
            <person name="Nowell W R."/>
        </authorList>
    </citation>
    <scope>NUCLEOTIDE SEQUENCE</scope>
</reference>
<evidence type="ECO:0000313" key="4">
    <source>
        <dbReference type="Proteomes" id="UP000663829"/>
    </source>
</evidence>
<protein>
    <recommendedName>
        <fullName evidence="1">ADP ribosyltransferase domain-containing protein</fullName>
    </recommendedName>
</protein>
<comment type="caution">
    <text evidence="2">The sequence shown here is derived from an EMBL/GenBank/DDBJ whole genome shotgun (WGS) entry which is preliminary data.</text>
</comment>
<dbReference type="InterPro" id="IPR003540">
    <property type="entry name" value="ADP-ribosyltransferase"/>
</dbReference>
<dbReference type="Gene3D" id="3.90.176.10">
    <property type="entry name" value="Toxin ADP-ribosyltransferase, Chain A, domain 1"/>
    <property type="match status" value="1"/>
</dbReference>
<dbReference type="Proteomes" id="UP000663829">
    <property type="component" value="Unassembled WGS sequence"/>
</dbReference>
<name>A0A816BD19_9BILA</name>
<dbReference type="GO" id="GO:0005576">
    <property type="term" value="C:extracellular region"/>
    <property type="evidence" value="ECO:0007669"/>
    <property type="project" value="InterPro"/>
</dbReference>
<dbReference type="PROSITE" id="PS51996">
    <property type="entry name" value="TR_MART"/>
    <property type="match status" value="1"/>
</dbReference>
<feature type="non-terminal residue" evidence="2">
    <location>
        <position position="283"/>
    </location>
</feature>
<organism evidence="2 4">
    <name type="scientific">Didymodactylos carnosus</name>
    <dbReference type="NCBI Taxonomy" id="1234261"/>
    <lineage>
        <taxon>Eukaryota</taxon>
        <taxon>Metazoa</taxon>
        <taxon>Spiralia</taxon>
        <taxon>Gnathifera</taxon>
        <taxon>Rotifera</taxon>
        <taxon>Eurotatoria</taxon>
        <taxon>Bdelloidea</taxon>
        <taxon>Philodinida</taxon>
        <taxon>Philodinidae</taxon>
        <taxon>Didymodactylos</taxon>
    </lineage>
</organism>